<dbReference type="SUPFAM" id="SSF64356">
    <property type="entry name" value="SNARE-like"/>
    <property type="match status" value="1"/>
</dbReference>
<evidence type="ECO:0000259" key="7">
    <source>
        <dbReference type="PROSITE" id="PS50859"/>
    </source>
</evidence>
<dbReference type="GO" id="GO:0005484">
    <property type="term" value="F:SNAP receptor activity"/>
    <property type="evidence" value="ECO:0007669"/>
    <property type="project" value="InterPro"/>
</dbReference>
<sequence>MVKLTMIARVTDGLPLAEGLDDGREQRDVEFYKQQAKSLFKKLSQGQNEPSRMSIESGPYVFHSHFSTWRISRMSLRRGTTLKLKLWQGPMLSLNLIHLFKRQGSCT</sequence>
<dbReference type="PROSITE" id="PS50859">
    <property type="entry name" value="LONGIN"/>
    <property type="match status" value="1"/>
</dbReference>
<evidence type="ECO:0000256" key="1">
    <source>
        <dbReference type="ARBA" id="ARBA00004163"/>
    </source>
</evidence>
<keyword evidence="5" id="KW-0175">Coiled coil</keyword>
<keyword evidence="6" id="KW-0472">Membrane</keyword>
<accession>D5ACM3</accession>
<dbReference type="InterPro" id="IPR044565">
    <property type="entry name" value="Sec22"/>
</dbReference>
<proteinExistence type="evidence at transcript level"/>
<dbReference type="GO" id="GO:0005789">
    <property type="term" value="C:endoplasmic reticulum membrane"/>
    <property type="evidence" value="ECO:0007669"/>
    <property type="project" value="UniProtKB-SubCell"/>
</dbReference>
<dbReference type="GO" id="GO:0000139">
    <property type="term" value="C:Golgi membrane"/>
    <property type="evidence" value="ECO:0007669"/>
    <property type="project" value="UniProtKB-SubCell"/>
</dbReference>
<dbReference type="InterPro" id="IPR010908">
    <property type="entry name" value="Longin_dom"/>
</dbReference>
<evidence type="ECO:0000256" key="5">
    <source>
        <dbReference type="ARBA" id="ARBA00023054"/>
    </source>
</evidence>
<comment type="subcellular location">
    <subcellularLocation>
        <location evidence="1">Endoplasmic reticulum membrane</location>
        <topology evidence="1">Single-pass type IV membrane protein</topology>
    </subcellularLocation>
    <subcellularLocation>
        <location evidence="2">Golgi apparatus membrane</location>
    </subcellularLocation>
</comment>
<evidence type="ECO:0000313" key="8">
    <source>
        <dbReference type="EMBL" id="ADE77292.1"/>
    </source>
</evidence>
<dbReference type="GO" id="GO:0015031">
    <property type="term" value="P:protein transport"/>
    <property type="evidence" value="ECO:0007669"/>
    <property type="project" value="UniProtKB-KW"/>
</dbReference>
<dbReference type="InterPro" id="IPR011012">
    <property type="entry name" value="Longin-like_dom_sf"/>
</dbReference>
<evidence type="ECO:0000256" key="4">
    <source>
        <dbReference type="ARBA" id="ARBA00022927"/>
    </source>
</evidence>
<protein>
    <recommendedName>
        <fullName evidence="7">Longin domain-containing protein</fullName>
    </recommendedName>
</protein>
<dbReference type="CDD" id="cd14824">
    <property type="entry name" value="Longin"/>
    <property type="match status" value="1"/>
</dbReference>
<organism evidence="8">
    <name type="scientific">Picea sitchensis</name>
    <name type="common">Sitka spruce</name>
    <name type="synonym">Pinus sitchensis</name>
    <dbReference type="NCBI Taxonomy" id="3332"/>
    <lineage>
        <taxon>Eukaryota</taxon>
        <taxon>Viridiplantae</taxon>
        <taxon>Streptophyta</taxon>
        <taxon>Embryophyta</taxon>
        <taxon>Tracheophyta</taxon>
        <taxon>Spermatophyta</taxon>
        <taxon>Pinopsida</taxon>
        <taxon>Pinidae</taxon>
        <taxon>Conifers I</taxon>
        <taxon>Pinales</taxon>
        <taxon>Pinaceae</taxon>
        <taxon>Picea</taxon>
    </lineage>
</organism>
<comment type="similarity">
    <text evidence="3">Belongs to the synaptobrevin family.</text>
</comment>
<evidence type="ECO:0000256" key="6">
    <source>
        <dbReference type="ARBA" id="ARBA00023136"/>
    </source>
</evidence>
<dbReference type="GO" id="GO:0006890">
    <property type="term" value="P:retrograde vesicle-mediated transport, Golgi to endoplasmic reticulum"/>
    <property type="evidence" value="ECO:0007669"/>
    <property type="project" value="InterPro"/>
</dbReference>
<reference evidence="8" key="1">
    <citation type="submission" date="2010-04" db="EMBL/GenBank/DDBJ databases">
        <authorList>
            <person name="Reid K.E."/>
            <person name="Liao N."/>
            <person name="Chan S."/>
            <person name="Docking R."/>
            <person name="Taylor G."/>
            <person name="Moore R."/>
            <person name="Mayo M."/>
            <person name="Munro S."/>
            <person name="King J."/>
            <person name="Yanchuk A."/>
            <person name="Holt R."/>
            <person name="Jones S."/>
            <person name="Marra M."/>
            <person name="Ritland C.E."/>
            <person name="Ritland K."/>
            <person name="Bohlmann J."/>
        </authorList>
    </citation>
    <scope>NUCLEOTIDE SEQUENCE</scope>
    <source>
        <tissue evidence="8">Bud</tissue>
    </source>
</reference>
<name>D5ACM3_PICSI</name>
<dbReference type="Gene3D" id="3.30.450.50">
    <property type="entry name" value="Longin domain"/>
    <property type="match status" value="1"/>
</dbReference>
<keyword evidence="4" id="KW-0653">Protein transport</keyword>
<evidence type="ECO:0000256" key="2">
    <source>
        <dbReference type="ARBA" id="ARBA00004394"/>
    </source>
</evidence>
<dbReference type="GO" id="GO:0006888">
    <property type="term" value="P:endoplasmic reticulum to Golgi vesicle-mediated transport"/>
    <property type="evidence" value="ECO:0007669"/>
    <property type="project" value="InterPro"/>
</dbReference>
<evidence type="ECO:0000256" key="3">
    <source>
        <dbReference type="ARBA" id="ARBA00008025"/>
    </source>
</evidence>
<feature type="domain" description="Longin" evidence="7">
    <location>
        <begin position="6"/>
        <end position="66"/>
    </location>
</feature>
<dbReference type="EMBL" id="BT124010">
    <property type="protein sequence ID" value="ADE77292.1"/>
    <property type="molecule type" value="mRNA"/>
</dbReference>
<dbReference type="AlphaFoldDB" id="D5ACM3"/>
<dbReference type="PANTHER" id="PTHR45837">
    <property type="entry name" value="VESICLE-TRAFFICKING PROTEIN SEC22B"/>
    <property type="match status" value="1"/>
</dbReference>
<keyword evidence="4" id="KW-0813">Transport</keyword>